<accession>A0A939F127</accession>
<organism evidence="1 2">
    <name type="scientific">Hymenobacter telluris</name>
    <dbReference type="NCBI Taxonomy" id="2816474"/>
    <lineage>
        <taxon>Bacteria</taxon>
        <taxon>Pseudomonadati</taxon>
        <taxon>Bacteroidota</taxon>
        <taxon>Cytophagia</taxon>
        <taxon>Cytophagales</taxon>
        <taxon>Hymenobacteraceae</taxon>
        <taxon>Hymenobacter</taxon>
    </lineage>
</organism>
<dbReference type="Proteomes" id="UP000664144">
    <property type="component" value="Unassembled WGS sequence"/>
</dbReference>
<gene>
    <name evidence="1" type="ORF">J0X19_22925</name>
</gene>
<reference evidence="1" key="1">
    <citation type="submission" date="2021-03" db="EMBL/GenBank/DDBJ databases">
        <authorList>
            <person name="Kim M.K."/>
        </authorList>
    </citation>
    <scope>NUCLEOTIDE SEQUENCE</scope>
    <source>
        <strain evidence="1">BT186</strain>
    </source>
</reference>
<dbReference type="AlphaFoldDB" id="A0A939F127"/>
<dbReference type="SUPFAM" id="SSF56281">
    <property type="entry name" value="Metallo-hydrolase/oxidoreductase"/>
    <property type="match status" value="1"/>
</dbReference>
<keyword evidence="2" id="KW-1185">Reference proteome</keyword>
<proteinExistence type="predicted"/>
<evidence type="ECO:0000313" key="1">
    <source>
        <dbReference type="EMBL" id="MBO0360831.1"/>
    </source>
</evidence>
<dbReference type="EMBL" id="JAFLQZ010000024">
    <property type="protein sequence ID" value="MBO0360831.1"/>
    <property type="molecule type" value="Genomic_DNA"/>
</dbReference>
<dbReference type="Gene3D" id="3.60.15.10">
    <property type="entry name" value="Ribonuclease Z/Hydroxyacylglutathione hydrolase-like"/>
    <property type="match status" value="1"/>
</dbReference>
<sequence>MLIDCGSCVGDRTEFLPYVQNLISYVEGKLDLLVITHEHQDHINGFAKCEAEFEQLEIGEAWFAWTEDPNDPDQRALDLLSKRQKARLGLRNALDKLHTNRAQIRAEQVNLKANKQALVALDAFLDGMDTLGGINLDESPKVKKSLAGMRAVKELLVRKQVPIRYLKPGSSLALSTLPGVCFHALGPSLDRRFIYAEGKEGQDTYRRHEVMGEGVLAMNSLATLGQEPTEADLPFASSYVVGATGFTMPVPPHQEQAQELFDQYLGPDQAWRNIENEWLYTAGTLAIRLDSHINNTSLALAVELGKGGPVLLLPGDAEYANWAGWHAVEKWKGLGPNGTHFVEDLLNRTVFYKVSHHLSFNGTPLDKGLRLMNSPDLAVMVTLDRTRISSRWRTTMPNKRLLQELTERSQGRCILMNESDLACTSTTTFDLDSLGEARYQTVKHANRILAKQYTVYMT</sequence>
<name>A0A939F127_9BACT</name>
<comment type="caution">
    <text evidence="1">The sequence shown here is derived from an EMBL/GenBank/DDBJ whole genome shotgun (WGS) entry which is preliminary data.</text>
</comment>
<protein>
    <submittedName>
        <fullName evidence="1">Uncharacterized protein</fullName>
    </submittedName>
</protein>
<dbReference type="RefSeq" id="WP_206986740.1">
    <property type="nucleotide sequence ID" value="NZ_JAFLQZ010000024.1"/>
</dbReference>
<evidence type="ECO:0000313" key="2">
    <source>
        <dbReference type="Proteomes" id="UP000664144"/>
    </source>
</evidence>
<dbReference type="InterPro" id="IPR036866">
    <property type="entry name" value="RibonucZ/Hydroxyglut_hydro"/>
</dbReference>